<dbReference type="GO" id="GO:0000166">
    <property type="term" value="F:nucleotide binding"/>
    <property type="evidence" value="ECO:0007669"/>
    <property type="project" value="InterPro"/>
</dbReference>
<organism evidence="2 3">
    <name type="scientific">Glonium stellatum</name>
    <dbReference type="NCBI Taxonomy" id="574774"/>
    <lineage>
        <taxon>Eukaryota</taxon>
        <taxon>Fungi</taxon>
        <taxon>Dikarya</taxon>
        <taxon>Ascomycota</taxon>
        <taxon>Pezizomycotina</taxon>
        <taxon>Dothideomycetes</taxon>
        <taxon>Pleosporomycetidae</taxon>
        <taxon>Gloniales</taxon>
        <taxon>Gloniaceae</taxon>
        <taxon>Glonium</taxon>
    </lineage>
</organism>
<dbReference type="Pfam" id="PF01408">
    <property type="entry name" value="GFO_IDH_MocA"/>
    <property type="match status" value="1"/>
</dbReference>
<proteinExistence type="predicted"/>
<dbReference type="InterPro" id="IPR036291">
    <property type="entry name" value="NAD(P)-bd_dom_sf"/>
</dbReference>
<dbReference type="OrthoDB" id="446809at2759"/>
<dbReference type="EMBL" id="KV750285">
    <property type="protein sequence ID" value="OCL05456.1"/>
    <property type="molecule type" value="Genomic_DNA"/>
</dbReference>
<dbReference type="InterPro" id="IPR051317">
    <property type="entry name" value="Gfo/Idh/MocA_oxidoreduct"/>
</dbReference>
<keyword evidence="3" id="KW-1185">Reference proteome</keyword>
<dbReference type="Gene3D" id="3.40.50.720">
    <property type="entry name" value="NAD(P)-binding Rossmann-like Domain"/>
    <property type="match status" value="1"/>
</dbReference>
<sequence length="98" mass="10198">MAPPIRVGIVGLSTNSVSSWAALAHLPYLRASPAYEIAAVCNTTLASAHHAIQHFELPATTKAFDSVAALAAAPDIDLVVVSVRVQHHAAVVVPLLRA</sequence>
<evidence type="ECO:0000313" key="3">
    <source>
        <dbReference type="Proteomes" id="UP000250140"/>
    </source>
</evidence>
<dbReference type="Proteomes" id="UP000250140">
    <property type="component" value="Unassembled WGS sequence"/>
</dbReference>
<feature type="non-terminal residue" evidence="2">
    <location>
        <position position="98"/>
    </location>
</feature>
<dbReference type="SUPFAM" id="SSF51735">
    <property type="entry name" value="NAD(P)-binding Rossmann-fold domains"/>
    <property type="match status" value="1"/>
</dbReference>
<dbReference type="AlphaFoldDB" id="A0A8E2EVP9"/>
<dbReference type="PANTHER" id="PTHR43708:SF1">
    <property type="entry name" value="GALACTOSE_LACTOSE METABOLISM REGULATORY PROTEIN GAL80"/>
    <property type="match status" value="1"/>
</dbReference>
<protein>
    <recommendedName>
        <fullName evidence="1">Gfo/Idh/MocA-like oxidoreductase N-terminal domain-containing protein</fullName>
    </recommendedName>
</protein>
<gene>
    <name evidence="2" type="ORF">AOQ84DRAFT_298906</name>
</gene>
<reference evidence="2 3" key="1">
    <citation type="journal article" date="2016" name="Nat. Commun.">
        <title>Ectomycorrhizal ecology is imprinted in the genome of the dominant symbiotic fungus Cenococcum geophilum.</title>
        <authorList>
            <consortium name="DOE Joint Genome Institute"/>
            <person name="Peter M."/>
            <person name="Kohler A."/>
            <person name="Ohm R.A."/>
            <person name="Kuo A."/>
            <person name="Krutzmann J."/>
            <person name="Morin E."/>
            <person name="Arend M."/>
            <person name="Barry K.W."/>
            <person name="Binder M."/>
            <person name="Choi C."/>
            <person name="Clum A."/>
            <person name="Copeland A."/>
            <person name="Grisel N."/>
            <person name="Haridas S."/>
            <person name="Kipfer T."/>
            <person name="LaButti K."/>
            <person name="Lindquist E."/>
            <person name="Lipzen A."/>
            <person name="Maire R."/>
            <person name="Meier B."/>
            <person name="Mihaltcheva S."/>
            <person name="Molinier V."/>
            <person name="Murat C."/>
            <person name="Poggeler S."/>
            <person name="Quandt C.A."/>
            <person name="Sperisen C."/>
            <person name="Tritt A."/>
            <person name="Tisserant E."/>
            <person name="Crous P.W."/>
            <person name="Henrissat B."/>
            <person name="Nehls U."/>
            <person name="Egli S."/>
            <person name="Spatafora J.W."/>
            <person name="Grigoriev I.V."/>
            <person name="Martin F.M."/>
        </authorList>
    </citation>
    <scope>NUCLEOTIDE SEQUENCE [LARGE SCALE GENOMIC DNA]</scope>
    <source>
        <strain evidence="2 3">CBS 207.34</strain>
    </source>
</reference>
<dbReference type="InterPro" id="IPR000683">
    <property type="entry name" value="Gfo/Idh/MocA-like_OxRdtase_N"/>
</dbReference>
<evidence type="ECO:0000313" key="2">
    <source>
        <dbReference type="EMBL" id="OCL05456.1"/>
    </source>
</evidence>
<dbReference type="PANTHER" id="PTHR43708">
    <property type="entry name" value="CONSERVED EXPRESSED OXIDOREDUCTASE (EUROFUNG)"/>
    <property type="match status" value="1"/>
</dbReference>
<accession>A0A8E2EVP9</accession>
<name>A0A8E2EVP9_9PEZI</name>
<feature type="domain" description="Gfo/Idh/MocA-like oxidoreductase N-terminal" evidence="1">
    <location>
        <begin position="5"/>
        <end position="98"/>
    </location>
</feature>
<evidence type="ECO:0000259" key="1">
    <source>
        <dbReference type="Pfam" id="PF01408"/>
    </source>
</evidence>